<protein>
    <submittedName>
        <fullName evidence="2">Uncharacterized protein</fullName>
    </submittedName>
</protein>
<keyword evidence="1" id="KW-0472">Membrane</keyword>
<evidence type="ECO:0000256" key="1">
    <source>
        <dbReference type="SAM" id="Phobius"/>
    </source>
</evidence>
<comment type="caution">
    <text evidence="2">The sequence shown here is derived from an EMBL/GenBank/DDBJ whole genome shotgun (WGS) entry which is preliminary data.</text>
</comment>
<feature type="transmembrane region" description="Helical" evidence="1">
    <location>
        <begin position="40"/>
        <end position="65"/>
    </location>
</feature>
<feature type="transmembrane region" description="Helical" evidence="1">
    <location>
        <begin position="111"/>
        <end position="134"/>
    </location>
</feature>
<evidence type="ECO:0000313" key="2">
    <source>
        <dbReference type="EMBL" id="PZG16051.1"/>
    </source>
</evidence>
<feature type="transmembrane region" description="Helical" evidence="1">
    <location>
        <begin position="9"/>
        <end position="28"/>
    </location>
</feature>
<evidence type="ECO:0000313" key="3">
    <source>
        <dbReference type="Proteomes" id="UP000248924"/>
    </source>
</evidence>
<sequence>MTHEEKRAWIMLVVSVIAYAVYVVVVLGRVDGGPLTAVPYAGALLWTVGGAIAANIVAEIGIGVVNPRASRVKDVRDREIGRLGDHVGQAFVVIGAVSAMLMALAEWEWFWIANGVYLCFVLSAVVGSLAKVIVYRRGVPQW</sequence>
<dbReference type="Proteomes" id="UP000248924">
    <property type="component" value="Unassembled WGS sequence"/>
</dbReference>
<name>A0A2W2E172_9ACTN</name>
<dbReference type="AlphaFoldDB" id="A0A2W2E172"/>
<keyword evidence="1" id="KW-0812">Transmembrane</keyword>
<proteinExistence type="predicted"/>
<accession>A0A2W2E172</accession>
<feature type="transmembrane region" description="Helical" evidence="1">
    <location>
        <begin position="86"/>
        <end position="105"/>
    </location>
</feature>
<dbReference type="EMBL" id="POTY01000112">
    <property type="protein sequence ID" value="PZG16051.1"/>
    <property type="molecule type" value="Genomic_DNA"/>
</dbReference>
<dbReference type="OrthoDB" id="4559359at2"/>
<dbReference type="RefSeq" id="WP_111215051.1">
    <property type="nucleotide sequence ID" value="NZ_POTY01000112.1"/>
</dbReference>
<keyword evidence="3" id="KW-1185">Reference proteome</keyword>
<keyword evidence="1" id="KW-1133">Transmembrane helix</keyword>
<gene>
    <name evidence="2" type="ORF">C1I95_18415</name>
</gene>
<organism evidence="2 3">
    <name type="scientific">Micromonospora craterilacus</name>
    <dbReference type="NCBI Taxonomy" id="1655439"/>
    <lineage>
        <taxon>Bacteria</taxon>
        <taxon>Bacillati</taxon>
        <taxon>Actinomycetota</taxon>
        <taxon>Actinomycetes</taxon>
        <taxon>Micromonosporales</taxon>
        <taxon>Micromonosporaceae</taxon>
        <taxon>Micromonospora</taxon>
    </lineage>
</organism>
<reference evidence="2 3" key="1">
    <citation type="submission" date="2018-01" db="EMBL/GenBank/DDBJ databases">
        <title>Draft genome sequence of Jishengella sp. NA12.</title>
        <authorList>
            <person name="Sahin N."/>
            <person name="Ay H."/>
            <person name="Saygin H."/>
        </authorList>
    </citation>
    <scope>NUCLEOTIDE SEQUENCE [LARGE SCALE GENOMIC DNA]</scope>
    <source>
        <strain evidence="2 3">NA12</strain>
    </source>
</reference>